<sequence>MWLLLLLITPSYAANCSGLFTQDDRDGEYAITEILAAHNKLRSSIALGQYGAMNQMFPGASNMERMVKTSDVTQQACDSWSSEFQQHGLNRTTMTWDQFSAGIGHATQMAWATSSHLGCGVALCGDGNKQALVVCQYQKMGNMIGSPIYLEGGACTKCPDYAPMCDEAHGLCIPTSATVSPP</sequence>
<feature type="domain" description="SCP" evidence="1">
    <location>
        <begin position="29"/>
        <end position="145"/>
    </location>
</feature>
<dbReference type="PANTHER" id="PTHR10334">
    <property type="entry name" value="CYSTEINE-RICH SECRETORY PROTEIN-RELATED"/>
    <property type="match status" value="1"/>
</dbReference>
<gene>
    <name evidence="2" type="ORF">PENTCL1PPCAC_26739</name>
</gene>
<comment type="caution">
    <text evidence="2">The sequence shown here is derived from an EMBL/GenBank/DDBJ whole genome shotgun (WGS) entry which is preliminary data.</text>
</comment>
<evidence type="ECO:0000313" key="3">
    <source>
        <dbReference type="Proteomes" id="UP001432027"/>
    </source>
</evidence>
<keyword evidence="3" id="KW-1185">Reference proteome</keyword>
<proteinExistence type="predicted"/>
<dbReference type="Proteomes" id="UP001432027">
    <property type="component" value="Unassembled WGS sequence"/>
</dbReference>
<dbReference type="Gene3D" id="3.40.33.10">
    <property type="entry name" value="CAP"/>
    <property type="match status" value="2"/>
</dbReference>
<evidence type="ECO:0000313" key="2">
    <source>
        <dbReference type="EMBL" id="GMT04565.1"/>
    </source>
</evidence>
<dbReference type="AlphaFoldDB" id="A0AAV5UCA9"/>
<dbReference type="InterPro" id="IPR014044">
    <property type="entry name" value="CAP_dom"/>
</dbReference>
<dbReference type="SMART" id="SM00198">
    <property type="entry name" value="SCP"/>
    <property type="match status" value="1"/>
</dbReference>
<evidence type="ECO:0000259" key="1">
    <source>
        <dbReference type="SMART" id="SM00198"/>
    </source>
</evidence>
<reference evidence="2" key="1">
    <citation type="submission" date="2023-10" db="EMBL/GenBank/DDBJ databases">
        <title>Genome assembly of Pristionchus species.</title>
        <authorList>
            <person name="Yoshida K."/>
            <person name="Sommer R.J."/>
        </authorList>
    </citation>
    <scope>NUCLEOTIDE SEQUENCE</scope>
    <source>
        <strain evidence="2">RS0144</strain>
    </source>
</reference>
<dbReference type="InterPro" id="IPR035940">
    <property type="entry name" value="CAP_sf"/>
</dbReference>
<accession>A0AAV5UCA9</accession>
<organism evidence="2 3">
    <name type="scientific">Pristionchus entomophagus</name>
    <dbReference type="NCBI Taxonomy" id="358040"/>
    <lineage>
        <taxon>Eukaryota</taxon>
        <taxon>Metazoa</taxon>
        <taxon>Ecdysozoa</taxon>
        <taxon>Nematoda</taxon>
        <taxon>Chromadorea</taxon>
        <taxon>Rhabditida</taxon>
        <taxon>Rhabditina</taxon>
        <taxon>Diplogasteromorpha</taxon>
        <taxon>Diplogasteroidea</taxon>
        <taxon>Neodiplogasteridae</taxon>
        <taxon>Pristionchus</taxon>
    </lineage>
</organism>
<dbReference type="Pfam" id="PF00188">
    <property type="entry name" value="CAP"/>
    <property type="match status" value="1"/>
</dbReference>
<dbReference type="EMBL" id="BTSX01000006">
    <property type="protein sequence ID" value="GMT04565.1"/>
    <property type="molecule type" value="Genomic_DNA"/>
</dbReference>
<feature type="non-terminal residue" evidence="2">
    <location>
        <position position="182"/>
    </location>
</feature>
<dbReference type="CDD" id="cd05380">
    <property type="entry name" value="CAP_euk"/>
    <property type="match status" value="1"/>
</dbReference>
<name>A0AAV5UCA9_9BILA</name>
<dbReference type="SUPFAM" id="SSF55797">
    <property type="entry name" value="PR-1-like"/>
    <property type="match status" value="1"/>
</dbReference>
<dbReference type="InterPro" id="IPR001283">
    <property type="entry name" value="CRISP-related"/>
</dbReference>
<protein>
    <recommendedName>
        <fullName evidence="1">SCP domain-containing protein</fullName>
    </recommendedName>
</protein>
<dbReference type="PRINTS" id="PR00837">
    <property type="entry name" value="V5TPXLIKE"/>
</dbReference>